<dbReference type="InterPro" id="IPR024344">
    <property type="entry name" value="MDMPI_metal-binding"/>
</dbReference>
<dbReference type="NCBIfam" id="TIGR03083">
    <property type="entry name" value="maleylpyruvate isomerase family mycothiol-dependent enzyme"/>
    <property type="match status" value="1"/>
</dbReference>
<dbReference type="AlphaFoldDB" id="A0A558CS00"/>
<evidence type="ECO:0000313" key="4">
    <source>
        <dbReference type="Proteomes" id="UP000320011"/>
    </source>
</evidence>
<evidence type="ECO:0000313" key="3">
    <source>
        <dbReference type="EMBL" id="TVT51472.1"/>
    </source>
</evidence>
<evidence type="ECO:0000259" key="1">
    <source>
        <dbReference type="Pfam" id="PF07398"/>
    </source>
</evidence>
<reference evidence="3 4" key="2">
    <citation type="submission" date="2019-08" db="EMBL/GenBank/DDBJ databases">
        <title>Amycolatopsis acidicola sp. nov., isolated from peat swamp forest soil.</title>
        <authorList>
            <person name="Srisuk N."/>
        </authorList>
    </citation>
    <scope>NUCLEOTIDE SEQUENCE [LARGE SCALE GENOMIC DNA]</scope>
    <source>
        <strain evidence="3 4">TBRC 6029</strain>
    </source>
</reference>
<dbReference type="GO" id="GO:0046872">
    <property type="term" value="F:metal ion binding"/>
    <property type="evidence" value="ECO:0007669"/>
    <property type="project" value="InterPro"/>
</dbReference>
<dbReference type="Proteomes" id="UP000320011">
    <property type="component" value="Unassembled WGS sequence"/>
</dbReference>
<dbReference type="OrthoDB" id="154293at2"/>
<protein>
    <submittedName>
        <fullName evidence="3">Maleylpyruvate isomerase family mycothiol-dependent enzyme</fullName>
    </submittedName>
</protein>
<dbReference type="InterPro" id="IPR010872">
    <property type="entry name" value="MDMPI_C-term_domain"/>
</dbReference>
<dbReference type="InterPro" id="IPR017517">
    <property type="entry name" value="Maleyloyr_isom"/>
</dbReference>
<reference evidence="3 4" key="1">
    <citation type="submission" date="2019-07" db="EMBL/GenBank/DDBJ databases">
        <authorList>
            <person name="Duangmal K."/>
            <person name="Teo W.F.A."/>
        </authorList>
    </citation>
    <scope>NUCLEOTIDE SEQUENCE [LARGE SCALE GENOMIC DNA]</scope>
    <source>
        <strain evidence="3 4">TBRC 6029</strain>
    </source>
</reference>
<organism evidence="3 4">
    <name type="scientific">Amycolatopsis rhizosphaerae</name>
    <dbReference type="NCBI Taxonomy" id="2053003"/>
    <lineage>
        <taxon>Bacteria</taxon>
        <taxon>Bacillati</taxon>
        <taxon>Actinomycetota</taxon>
        <taxon>Actinomycetes</taxon>
        <taxon>Pseudonocardiales</taxon>
        <taxon>Pseudonocardiaceae</taxon>
        <taxon>Amycolatopsis</taxon>
    </lineage>
</organism>
<dbReference type="InterPro" id="IPR034660">
    <property type="entry name" value="DinB/YfiT-like"/>
</dbReference>
<dbReference type="Pfam" id="PF11716">
    <property type="entry name" value="MDMPI_N"/>
    <property type="match status" value="1"/>
</dbReference>
<name>A0A558CS00_9PSEU</name>
<dbReference type="SUPFAM" id="SSF109854">
    <property type="entry name" value="DinB/YfiT-like putative metalloenzymes"/>
    <property type="match status" value="1"/>
</dbReference>
<dbReference type="Pfam" id="PF07398">
    <property type="entry name" value="MDMPI_C"/>
    <property type="match status" value="1"/>
</dbReference>
<dbReference type="GO" id="GO:0016853">
    <property type="term" value="F:isomerase activity"/>
    <property type="evidence" value="ECO:0007669"/>
    <property type="project" value="UniProtKB-KW"/>
</dbReference>
<dbReference type="EMBL" id="VJWX01000125">
    <property type="protein sequence ID" value="TVT51472.1"/>
    <property type="molecule type" value="Genomic_DNA"/>
</dbReference>
<evidence type="ECO:0000259" key="2">
    <source>
        <dbReference type="Pfam" id="PF11716"/>
    </source>
</evidence>
<comment type="caution">
    <text evidence="3">The sequence shown here is derived from an EMBL/GenBank/DDBJ whole genome shotgun (WGS) entry which is preliminary data.</text>
</comment>
<dbReference type="RefSeq" id="WP_144588538.1">
    <property type="nucleotide sequence ID" value="NZ_VJWX01000125.1"/>
</dbReference>
<feature type="domain" description="Mycothiol-dependent maleylpyruvate isomerase metal-binding" evidence="2">
    <location>
        <begin position="13"/>
        <end position="151"/>
    </location>
</feature>
<proteinExistence type="predicted"/>
<gene>
    <name evidence="3" type="ORF">FNH05_14845</name>
</gene>
<accession>A0A558CS00</accession>
<keyword evidence="3" id="KW-0413">Isomerase</keyword>
<feature type="domain" description="MDMPI C-terminal" evidence="1">
    <location>
        <begin position="166"/>
        <end position="258"/>
    </location>
</feature>
<keyword evidence="4" id="KW-1185">Reference proteome</keyword>
<dbReference type="Gene3D" id="1.20.120.450">
    <property type="entry name" value="dinb family like domain"/>
    <property type="match status" value="1"/>
</dbReference>
<keyword evidence="3" id="KW-0670">Pyruvate</keyword>
<sequence>MIDKDVVIPALIAEWAAIDGLLASLSPQQWRIPTALPGWSVQDVVAHMIGTECALGGEAAPASEVDVRGFSHVHNDIGAANELWVQSLRDHTPEAVLERFRSVTASRRAALERLSQEEFDAPSWTPAGPATYGRFLRIRVFDCWMHEQDIRDAVGMPGHGDGPCAEVALSEVAGALGYIVGKRAAAGEGATVTIELTGPVRTTWHVVVDGRAKLVEEPPGPATTRLRLGSHLFSRLAGGRVAAADHVKDVEIDGEEDLGVRVVHALPFTI</sequence>